<feature type="transmembrane region" description="Helical" evidence="9">
    <location>
        <begin position="305"/>
        <end position="323"/>
    </location>
</feature>
<feature type="domain" description="Major facilitator superfamily (MFS) profile" evidence="10">
    <location>
        <begin position="1"/>
        <end position="220"/>
    </location>
</feature>
<dbReference type="InterPro" id="IPR036259">
    <property type="entry name" value="MFS_trans_sf"/>
</dbReference>
<keyword evidence="4" id="KW-1003">Cell membrane</keyword>
<proteinExistence type="inferred from homology"/>
<evidence type="ECO:0000256" key="6">
    <source>
        <dbReference type="ARBA" id="ARBA00022989"/>
    </source>
</evidence>
<evidence type="ECO:0000256" key="1">
    <source>
        <dbReference type="ARBA" id="ARBA00004651"/>
    </source>
</evidence>
<evidence type="ECO:0000256" key="5">
    <source>
        <dbReference type="ARBA" id="ARBA00022692"/>
    </source>
</evidence>
<feature type="transmembrane region" description="Helical" evidence="9">
    <location>
        <begin position="343"/>
        <end position="364"/>
    </location>
</feature>
<dbReference type="SUPFAM" id="SSF103473">
    <property type="entry name" value="MFS general substrate transporter"/>
    <property type="match status" value="1"/>
</dbReference>
<dbReference type="InterPro" id="IPR005279">
    <property type="entry name" value="Dipep/tripep_permease"/>
</dbReference>
<evidence type="ECO:0000313" key="12">
    <source>
        <dbReference type="Proteomes" id="UP001501510"/>
    </source>
</evidence>
<gene>
    <name evidence="11" type="ORF">GCM10008906_16010</name>
</gene>
<dbReference type="Gene3D" id="1.20.1250.20">
    <property type="entry name" value="MFS general substrate transporter like domains"/>
    <property type="match status" value="2"/>
</dbReference>
<keyword evidence="12" id="KW-1185">Reference proteome</keyword>
<dbReference type="InterPro" id="IPR050171">
    <property type="entry name" value="MFS_Transporters"/>
</dbReference>
<evidence type="ECO:0000256" key="9">
    <source>
        <dbReference type="SAM" id="Phobius"/>
    </source>
</evidence>
<comment type="similarity">
    <text evidence="2 8">Belongs to the major facilitator superfamily. Proton-dependent oligopeptide transporter (POT/PTR) (TC 2.A.17) family.</text>
</comment>
<reference evidence="12" key="1">
    <citation type="journal article" date="2019" name="Int. J. Syst. Evol. Microbiol.">
        <title>The Global Catalogue of Microorganisms (GCM) 10K type strain sequencing project: providing services to taxonomists for standard genome sequencing and annotation.</title>
        <authorList>
            <consortium name="The Broad Institute Genomics Platform"/>
            <consortium name="The Broad Institute Genome Sequencing Center for Infectious Disease"/>
            <person name="Wu L."/>
            <person name="Ma J."/>
        </authorList>
    </citation>
    <scope>NUCLEOTIDE SEQUENCE [LARGE SCALE GENOMIC DNA]</scope>
    <source>
        <strain evidence="12">JCM 1407</strain>
    </source>
</reference>
<dbReference type="EMBL" id="BAAACG010000008">
    <property type="protein sequence ID" value="GAA0738521.1"/>
    <property type="molecule type" value="Genomic_DNA"/>
</dbReference>
<comment type="caution">
    <text evidence="11">The sequence shown here is derived from an EMBL/GenBank/DDBJ whole genome shotgun (WGS) entry which is preliminary data.</text>
</comment>
<feature type="transmembrane region" description="Helical" evidence="9">
    <location>
        <begin position="370"/>
        <end position="393"/>
    </location>
</feature>
<keyword evidence="6 9" id="KW-1133">Transmembrane helix</keyword>
<name>A0ABP3UMW7_9CLOT</name>
<protein>
    <submittedName>
        <fullName evidence="11">Peptide MFS transporter</fullName>
    </submittedName>
</protein>
<dbReference type="PROSITE" id="PS01023">
    <property type="entry name" value="PTR2_2"/>
    <property type="match status" value="1"/>
</dbReference>
<dbReference type="InterPro" id="IPR000109">
    <property type="entry name" value="POT_fam"/>
</dbReference>
<feature type="transmembrane region" description="Helical" evidence="9">
    <location>
        <begin position="115"/>
        <end position="142"/>
    </location>
</feature>
<keyword evidence="3 8" id="KW-0813">Transport</keyword>
<feature type="transmembrane region" description="Helical" evidence="9">
    <location>
        <begin position="261"/>
        <end position="285"/>
    </location>
</feature>
<evidence type="ECO:0000313" key="11">
    <source>
        <dbReference type="EMBL" id="GAA0738521.1"/>
    </source>
</evidence>
<accession>A0ABP3UMW7</accession>
<organism evidence="11 12">
    <name type="scientific">Clostridium oceanicum</name>
    <dbReference type="NCBI Taxonomy" id="1543"/>
    <lineage>
        <taxon>Bacteria</taxon>
        <taxon>Bacillati</taxon>
        <taxon>Bacillota</taxon>
        <taxon>Clostridia</taxon>
        <taxon>Eubacteriales</taxon>
        <taxon>Clostridiaceae</taxon>
        <taxon>Clostridium</taxon>
    </lineage>
</organism>
<dbReference type="Proteomes" id="UP001501510">
    <property type="component" value="Unassembled WGS sequence"/>
</dbReference>
<feature type="transmembrane region" description="Helical" evidence="9">
    <location>
        <begin position="196"/>
        <end position="215"/>
    </location>
</feature>
<evidence type="ECO:0000259" key="10">
    <source>
        <dbReference type="PROSITE" id="PS50850"/>
    </source>
</evidence>
<evidence type="ECO:0000256" key="3">
    <source>
        <dbReference type="ARBA" id="ARBA00022448"/>
    </source>
</evidence>
<dbReference type="PANTHER" id="PTHR23517">
    <property type="entry name" value="RESISTANCE PROTEIN MDTM, PUTATIVE-RELATED-RELATED"/>
    <property type="match status" value="1"/>
</dbReference>
<keyword evidence="5 8" id="KW-0812">Transmembrane</keyword>
<dbReference type="Pfam" id="PF00854">
    <property type="entry name" value="PTR2"/>
    <property type="match status" value="2"/>
</dbReference>
<keyword evidence="7 9" id="KW-0472">Membrane</keyword>
<feature type="transmembrane region" description="Helical" evidence="9">
    <location>
        <begin position="21"/>
        <end position="46"/>
    </location>
</feature>
<feature type="transmembrane region" description="Helical" evidence="9">
    <location>
        <begin position="154"/>
        <end position="176"/>
    </location>
</feature>
<feature type="transmembrane region" description="Helical" evidence="9">
    <location>
        <begin position="435"/>
        <end position="456"/>
    </location>
</feature>
<evidence type="ECO:0000256" key="7">
    <source>
        <dbReference type="ARBA" id="ARBA00023136"/>
    </source>
</evidence>
<dbReference type="InterPro" id="IPR018456">
    <property type="entry name" value="PTR2_symporter_CS"/>
</dbReference>
<feature type="transmembrane region" description="Helical" evidence="9">
    <location>
        <begin position="405"/>
        <end position="423"/>
    </location>
</feature>
<evidence type="ECO:0000256" key="8">
    <source>
        <dbReference type="RuleBase" id="RU003755"/>
    </source>
</evidence>
<dbReference type="RefSeq" id="WP_343760578.1">
    <property type="nucleotide sequence ID" value="NZ_BAAACG010000008.1"/>
</dbReference>
<evidence type="ECO:0000256" key="2">
    <source>
        <dbReference type="ARBA" id="ARBA00005982"/>
    </source>
</evidence>
<sequence length="472" mass="51072">MEKTNLSVKTKKPKHPIGLSLVNISIALQSYAGYAVASILILFFTADVSKNGLGLSVTKAAGIIGLYQGVNYMGSLVGGYITDKWLGIQKSLALGSFLTACGYLVLFFAKPKVSSIWLGLIVLIIAGAFFKGQISSLVGCLYGEKELSKKDAAYSIFYMFINIGSFFGPIIAGLISDQWFAKVAASGEIAAYGYKYIFLMCAIIMVFVGALILILSPRWLGDIGKYPVSKGEGKKSSSKSKEKDTKTPLTAIEKNRIKAMLVMFLFVIIFWSAWYQTATSFALLADKLVDRKFGGFTMPVPWLTSVNAIFCVVFSPILASIWVKRSNSSKGDLSVPTKMGLGLILAGISFITLIIGIGTLGGVTDGSRQMNILFIIVAYFLLTIGELCLSPIGMAMFNKLAPAKYGSLAMGAWYLSFFFSNLISGRLAGFTDTMGYTQIFGVIAGVVIVFGVLLILMRKGLLKLMALEEFNN</sequence>
<dbReference type="PANTHER" id="PTHR23517:SF15">
    <property type="entry name" value="PROTON-DEPENDENT OLIGOPEPTIDE FAMILY TRANSPORT PROTEIN"/>
    <property type="match status" value="1"/>
</dbReference>
<dbReference type="NCBIfam" id="TIGR00924">
    <property type="entry name" value="yjdL_sub1_fam"/>
    <property type="match status" value="1"/>
</dbReference>
<feature type="transmembrane region" description="Helical" evidence="9">
    <location>
        <begin position="91"/>
        <end position="109"/>
    </location>
</feature>
<dbReference type="CDD" id="cd17346">
    <property type="entry name" value="MFS_DtpA_like"/>
    <property type="match status" value="1"/>
</dbReference>
<dbReference type="InterPro" id="IPR020846">
    <property type="entry name" value="MFS_dom"/>
</dbReference>
<dbReference type="PROSITE" id="PS50850">
    <property type="entry name" value="MFS"/>
    <property type="match status" value="1"/>
</dbReference>
<feature type="transmembrane region" description="Helical" evidence="9">
    <location>
        <begin position="52"/>
        <end position="70"/>
    </location>
</feature>
<comment type="subcellular location">
    <subcellularLocation>
        <location evidence="1">Cell membrane</location>
        <topology evidence="1">Multi-pass membrane protein</topology>
    </subcellularLocation>
    <subcellularLocation>
        <location evidence="8">Membrane</location>
        <topology evidence="8">Multi-pass membrane protein</topology>
    </subcellularLocation>
</comment>
<evidence type="ECO:0000256" key="4">
    <source>
        <dbReference type="ARBA" id="ARBA00022475"/>
    </source>
</evidence>